<evidence type="ECO:0000313" key="1">
    <source>
        <dbReference type="EMBL" id="KIK36007.1"/>
    </source>
</evidence>
<protein>
    <submittedName>
        <fullName evidence="1">Uncharacterized protein</fullName>
    </submittedName>
</protein>
<dbReference type="Proteomes" id="UP000054485">
    <property type="component" value="Unassembled WGS sequence"/>
</dbReference>
<dbReference type="OrthoDB" id="298344at2759"/>
<dbReference type="InParanoid" id="A0A0D0ANX5"/>
<evidence type="ECO:0000313" key="2">
    <source>
        <dbReference type="Proteomes" id="UP000054485"/>
    </source>
</evidence>
<dbReference type="EMBL" id="KN835570">
    <property type="protein sequence ID" value="KIK36007.1"/>
    <property type="molecule type" value="Genomic_DNA"/>
</dbReference>
<dbReference type="HOGENOM" id="CLU_2504093_0_0_1"/>
<reference evidence="1 2" key="1">
    <citation type="submission" date="2014-04" db="EMBL/GenBank/DDBJ databases">
        <authorList>
            <consortium name="DOE Joint Genome Institute"/>
            <person name="Kuo A."/>
            <person name="Ruytinx J."/>
            <person name="Rineau F."/>
            <person name="Colpaert J."/>
            <person name="Kohler A."/>
            <person name="Nagy L.G."/>
            <person name="Floudas D."/>
            <person name="Copeland A."/>
            <person name="Barry K.W."/>
            <person name="Cichocki N."/>
            <person name="Veneault-Fourrey C."/>
            <person name="LaButti K."/>
            <person name="Lindquist E.A."/>
            <person name="Lipzen A."/>
            <person name="Lundell T."/>
            <person name="Morin E."/>
            <person name="Murat C."/>
            <person name="Sun H."/>
            <person name="Tunlid A."/>
            <person name="Henrissat B."/>
            <person name="Grigoriev I.V."/>
            <person name="Hibbett D.S."/>
            <person name="Martin F."/>
            <person name="Nordberg H.P."/>
            <person name="Cantor M.N."/>
            <person name="Hua S.X."/>
        </authorList>
    </citation>
    <scope>NUCLEOTIDE SEQUENCE [LARGE SCALE GENOMIC DNA]</scope>
    <source>
        <strain evidence="1 2">UH-Slu-Lm8-n1</strain>
    </source>
</reference>
<organism evidence="1 2">
    <name type="scientific">Suillus luteus UH-Slu-Lm8-n1</name>
    <dbReference type="NCBI Taxonomy" id="930992"/>
    <lineage>
        <taxon>Eukaryota</taxon>
        <taxon>Fungi</taxon>
        <taxon>Dikarya</taxon>
        <taxon>Basidiomycota</taxon>
        <taxon>Agaricomycotina</taxon>
        <taxon>Agaricomycetes</taxon>
        <taxon>Agaricomycetidae</taxon>
        <taxon>Boletales</taxon>
        <taxon>Suillineae</taxon>
        <taxon>Suillaceae</taxon>
        <taxon>Suillus</taxon>
    </lineage>
</organism>
<accession>A0A0D0ANX5</accession>
<name>A0A0D0ANX5_9AGAM</name>
<sequence length="86" mass="9634">MLSKASSSASSAVFVTPLPETKLSKVHAPPPLAQTTPQDDGDLEVVKTFCHQCRSTQTRPKMQCSKRRPDRQICGKRFCNRCMLNR</sequence>
<proteinExistence type="predicted"/>
<keyword evidence="2" id="KW-1185">Reference proteome</keyword>
<gene>
    <name evidence="1" type="ORF">CY34DRAFT_95179</name>
</gene>
<reference evidence="2" key="2">
    <citation type="submission" date="2015-01" db="EMBL/GenBank/DDBJ databases">
        <title>Evolutionary Origins and Diversification of the Mycorrhizal Mutualists.</title>
        <authorList>
            <consortium name="DOE Joint Genome Institute"/>
            <consortium name="Mycorrhizal Genomics Consortium"/>
            <person name="Kohler A."/>
            <person name="Kuo A."/>
            <person name="Nagy L.G."/>
            <person name="Floudas D."/>
            <person name="Copeland A."/>
            <person name="Barry K.W."/>
            <person name="Cichocki N."/>
            <person name="Veneault-Fourrey C."/>
            <person name="LaButti K."/>
            <person name="Lindquist E.A."/>
            <person name="Lipzen A."/>
            <person name="Lundell T."/>
            <person name="Morin E."/>
            <person name="Murat C."/>
            <person name="Riley R."/>
            <person name="Ohm R."/>
            <person name="Sun H."/>
            <person name="Tunlid A."/>
            <person name="Henrissat B."/>
            <person name="Grigoriev I.V."/>
            <person name="Hibbett D.S."/>
            <person name="Martin F."/>
        </authorList>
    </citation>
    <scope>NUCLEOTIDE SEQUENCE [LARGE SCALE GENOMIC DNA]</scope>
    <source>
        <strain evidence="2">UH-Slu-Lm8-n1</strain>
    </source>
</reference>
<feature type="non-terminal residue" evidence="1">
    <location>
        <position position="86"/>
    </location>
</feature>
<dbReference type="AlphaFoldDB" id="A0A0D0ANX5"/>
<dbReference type="STRING" id="930992.A0A0D0ANX5"/>